<dbReference type="RefSeq" id="WP_085009366.1">
    <property type="nucleotide sequence ID" value="NZ_NAAD01000002.1"/>
</dbReference>
<dbReference type="SMART" id="SM00729">
    <property type="entry name" value="Elp3"/>
    <property type="match status" value="1"/>
</dbReference>
<dbReference type="Pfam" id="PF04055">
    <property type="entry name" value="Radical_SAM"/>
    <property type="match status" value="1"/>
</dbReference>
<evidence type="ECO:0000259" key="7">
    <source>
        <dbReference type="PROSITE" id="PS51918"/>
    </source>
</evidence>
<reference evidence="8 9" key="1">
    <citation type="submission" date="2017-03" db="EMBL/GenBank/DDBJ databases">
        <title>Genome sequence of Geothermobacter sp. EPR-M, Deep-Sea Iron Reducer.</title>
        <authorList>
            <person name="Tully B."/>
            <person name="Savalia P."/>
            <person name="Abuyen K."/>
            <person name="Baughan C."/>
            <person name="Romero E."/>
            <person name="Ronkowski C."/>
            <person name="Torres B."/>
            <person name="Tremblay J."/>
            <person name="Trujillo A."/>
            <person name="Tyler M."/>
            <person name="Perez-Rodriguez I."/>
            <person name="Amend J."/>
        </authorList>
    </citation>
    <scope>NUCLEOTIDE SEQUENCE [LARGE SCALE GENOMIC DNA]</scope>
    <source>
        <strain evidence="8 9">EPR-M</strain>
    </source>
</reference>
<dbReference type="InterPro" id="IPR006638">
    <property type="entry name" value="Elp3/MiaA/NifB-like_rSAM"/>
</dbReference>
<dbReference type="Pfam" id="PF13311">
    <property type="entry name" value="DUF4080"/>
    <property type="match status" value="1"/>
</dbReference>
<organism evidence="8 9">
    <name type="scientific">Geothermobacter hydrogeniphilus</name>
    <dbReference type="NCBI Taxonomy" id="1969733"/>
    <lineage>
        <taxon>Bacteria</taxon>
        <taxon>Pseudomonadati</taxon>
        <taxon>Thermodesulfobacteriota</taxon>
        <taxon>Desulfuromonadia</taxon>
        <taxon>Desulfuromonadales</taxon>
        <taxon>Geothermobacteraceae</taxon>
        <taxon>Geothermobacter</taxon>
    </lineage>
</organism>
<feature type="domain" description="B12-binding" evidence="6">
    <location>
        <begin position="1"/>
        <end position="134"/>
    </location>
</feature>
<dbReference type="AlphaFoldDB" id="A0A1X0YDC3"/>
<dbReference type="EMBL" id="NAAD01000002">
    <property type="protein sequence ID" value="ORJ63126.1"/>
    <property type="molecule type" value="Genomic_DNA"/>
</dbReference>
<feature type="domain" description="Radical SAM core" evidence="7">
    <location>
        <begin position="172"/>
        <end position="407"/>
    </location>
</feature>
<dbReference type="PANTHER" id="PTHR43409:SF16">
    <property type="entry name" value="SLR0320 PROTEIN"/>
    <property type="match status" value="1"/>
</dbReference>
<evidence type="ECO:0000256" key="1">
    <source>
        <dbReference type="ARBA" id="ARBA00001966"/>
    </source>
</evidence>
<dbReference type="Gene3D" id="3.40.50.280">
    <property type="entry name" value="Cobalamin-binding domain"/>
    <property type="match status" value="1"/>
</dbReference>
<keyword evidence="4" id="KW-0408">Iron</keyword>
<dbReference type="SFLD" id="SFLDG01123">
    <property type="entry name" value="methyltransferase_(Class_B)"/>
    <property type="match status" value="1"/>
</dbReference>
<proteinExistence type="predicted"/>
<dbReference type="CDD" id="cd01335">
    <property type="entry name" value="Radical_SAM"/>
    <property type="match status" value="1"/>
</dbReference>
<evidence type="ECO:0000256" key="2">
    <source>
        <dbReference type="ARBA" id="ARBA00022691"/>
    </source>
</evidence>
<dbReference type="SUPFAM" id="SSF52242">
    <property type="entry name" value="Cobalamin (vitamin B12)-binding domain"/>
    <property type="match status" value="1"/>
</dbReference>
<dbReference type="InterPro" id="IPR034466">
    <property type="entry name" value="Methyltransferase_Class_B"/>
</dbReference>
<dbReference type="InterPro" id="IPR007197">
    <property type="entry name" value="rSAM"/>
</dbReference>
<keyword evidence="3" id="KW-0479">Metal-binding</keyword>
<evidence type="ECO:0000256" key="4">
    <source>
        <dbReference type="ARBA" id="ARBA00023004"/>
    </source>
</evidence>
<dbReference type="InterPro" id="IPR006158">
    <property type="entry name" value="Cobalamin-bd"/>
</dbReference>
<dbReference type="GO" id="GO:0005829">
    <property type="term" value="C:cytosol"/>
    <property type="evidence" value="ECO:0007669"/>
    <property type="project" value="TreeGrafter"/>
</dbReference>
<dbReference type="InterPro" id="IPR051198">
    <property type="entry name" value="BchE-like"/>
</dbReference>
<evidence type="ECO:0000313" key="8">
    <source>
        <dbReference type="EMBL" id="ORJ63126.1"/>
    </source>
</evidence>
<dbReference type="GO" id="GO:0031419">
    <property type="term" value="F:cobalamin binding"/>
    <property type="evidence" value="ECO:0007669"/>
    <property type="project" value="InterPro"/>
</dbReference>
<comment type="caution">
    <text evidence="8">The sequence shown here is derived from an EMBL/GenBank/DDBJ whole genome shotgun (WGS) entry which is preliminary data.</text>
</comment>
<dbReference type="GO" id="GO:0003824">
    <property type="term" value="F:catalytic activity"/>
    <property type="evidence" value="ECO:0007669"/>
    <property type="project" value="InterPro"/>
</dbReference>
<dbReference type="GO" id="GO:0051539">
    <property type="term" value="F:4 iron, 4 sulfur cluster binding"/>
    <property type="evidence" value="ECO:0007669"/>
    <property type="project" value="UniProtKB-KW"/>
</dbReference>
<evidence type="ECO:0000313" key="9">
    <source>
        <dbReference type="Proteomes" id="UP000193136"/>
    </source>
</evidence>
<dbReference type="PROSITE" id="PS51918">
    <property type="entry name" value="RADICAL_SAM"/>
    <property type="match status" value="1"/>
</dbReference>
<keyword evidence="9" id="KW-1185">Reference proteome</keyword>
<evidence type="ECO:0000256" key="3">
    <source>
        <dbReference type="ARBA" id="ARBA00022723"/>
    </source>
</evidence>
<gene>
    <name evidence="8" type="ORF">B5V00_02520</name>
</gene>
<accession>A0A1X0YDC3</accession>
<evidence type="ECO:0000256" key="5">
    <source>
        <dbReference type="ARBA" id="ARBA00023014"/>
    </source>
</evidence>
<protein>
    <submittedName>
        <fullName evidence="8">B12-binding domain-containing radical SAM protein</fullName>
    </submittedName>
</protein>
<dbReference type="Pfam" id="PF02310">
    <property type="entry name" value="B12-binding"/>
    <property type="match status" value="1"/>
</dbReference>
<dbReference type="PANTHER" id="PTHR43409">
    <property type="entry name" value="ANAEROBIC MAGNESIUM-PROTOPORPHYRIN IX MONOMETHYL ESTER CYCLASE-RELATED"/>
    <property type="match status" value="1"/>
</dbReference>
<dbReference type="InterPro" id="IPR025288">
    <property type="entry name" value="DUF4080"/>
</dbReference>
<dbReference type="PROSITE" id="PS51332">
    <property type="entry name" value="B12_BINDING"/>
    <property type="match status" value="1"/>
</dbReference>
<dbReference type="InterPro" id="IPR023404">
    <property type="entry name" value="rSAM_horseshoe"/>
</dbReference>
<evidence type="ECO:0000259" key="6">
    <source>
        <dbReference type="PROSITE" id="PS51332"/>
    </source>
</evidence>
<keyword evidence="5" id="KW-0411">Iron-sulfur</keyword>
<dbReference type="GO" id="GO:0046872">
    <property type="term" value="F:metal ion binding"/>
    <property type="evidence" value="ECO:0007669"/>
    <property type="project" value="UniProtKB-KW"/>
</dbReference>
<dbReference type="InterPro" id="IPR058240">
    <property type="entry name" value="rSAM_sf"/>
</dbReference>
<dbReference type="SFLD" id="SFLDG01082">
    <property type="entry name" value="B12-binding_domain_containing"/>
    <property type="match status" value="1"/>
</dbReference>
<dbReference type="Gene3D" id="3.80.30.20">
    <property type="entry name" value="tm_1862 like domain"/>
    <property type="match status" value="1"/>
</dbReference>
<dbReference type="OrthoDB" id="9762608at2"/>
<dbReference type="SFLD" id="SFLDS00029">
    <property type="entry name" value="Radical_SAM"/>
    <property type="match status" value="1"/>
</dbReference>
<keyword evidence="2" id="KW-0949">S-adenosyl-L-methionine</keyword>
<dbReference type="InterPro" id="IPR036724">
    <property type="entry name" value="Cobalamin-bd_sf"/>
</dbReference>
<name>A0A1X0YDC3_9BACT</name>
<dbReference type="Proteomes" id="UP000193136">
    <property type="component" value="Unassembled WGS sequence"/>
</dbReference>
<comment type="cofactor">
    <cofactor evidence="1">
        <name>[4Fe-4S] cluster</name>
        <dbReference type="ChEBI" id="CHEBI:49883"/>
    </cofactor>
</comment>
<sequence>MRVVLATLHSKYIHPSLALPCLAAYCGDLDCEFRIREFTLHEPKESILAMLLAEQAEVICFSVYLWNRRATLDLVDALHVAHPGLRIVLGGPEVSFDGEELFARHPGLAALVRGEGELPLYGLLRAWMAGEEPRDIPRLDWRERQRIITGPDGPPLTDLDRIPSPFAAGLVALDKGTIYCETSRGCPYSCAFCMSALDTRVRSFSPQRIEADLGRLMAAGVRQVKLVDRTFNYDAARARHIWRFILRHNRHTNFHFEIGAHLLTEDCLQLLEQVPKGMFQFEIGVQSTLPETLRAIGRDASLQKLEANVSRLIRAGNIHLHLDLIAGLPGEDYNGFLVSIDRVLALGPEHLQVEPVKLLPGSPLRSDAAERGIRFDPNPPYTVLATPKLSPARLEQLRTVSRLLDLTWNAGRTRHLFAALERQGITPARALDRLAGFCLAGQRLRHPLSQPGIFELIWEWLREDFADPDFPALREALGRDYAHCERVLPGKVPEFLKGDLSDEERRNVRRRVDAEREKHRGDGSKLQFFAAPFTHLPGREGERVILLYLYRTASGRGREVEELWFRDGTWQTPSA</sequence>
<dbReference type="SUPFAM" id="SSF102114">
    <property type="entry name" value="Radical SAM enzymes"/>
    <property type="match status" value="1"/>
</dbReference>
<dbReference type="STRING" id="1969733.B5V00_02520"/>